<dbReference type="SMART" id="SM00825">
    <property type="entry name" value="PKS_KS"/>
    <property type="match status" value="1"/>
</dbReference>
<keyword evidence="10" id="KW-0443">Lipid metabolism</keyword>
<dbReference type="Gene3D" id="3.40.50.720">
    <property type="entry name" value="NAD(P)-binding Rossmann-like Domain"/>
    <property type="match status" value="1"/>
</dbReference>
<dbReference type="PANTHER" id="PTHR43775:SF37">
    <property type="entry name" value="SI:DKEY-61P9.11"/>
    <property type="match status" value="1"/>
</dbReference>
<dbReference type="Gene3D" id="3.30.559.30">
    <property type="entry name" value="Nonribosomal peptide synthetase, condensation domain"/>
    <property type="match status" value="1"/>
</dbReference>
<dbReference type="RefSeq" id="WP_088731471.1">
    <property type="nucleotide sequence ID" value="NZ_CP022118.1"/>
</dbReference>
<dbReference type="PROSITE" id="PS50075">
    <property type="entry name" value="CARRIER"/>
    <property type="match status" value="2"/>
</dbReference>
<dbReference type="InterPro" id="IPR013968">
    <property type="entry name" value="PKS_KR"/>
</dbReference>
<keyword evidence="7" id="KW-0436">Ligase</keyword>
<evidence type="ECO:0000256" key="9">
    <source>
        <dbReference type="ARBA" id="ARBA00022832"/>
    </source>
</evidence>
<dbReference type="Gene3D" id="3.40.50.150">
    <property type="entry name" value="Vaccinia Virus protein VP39"/>
    <property type="match status" value="2"/>
</dbReference>
<name>A0A241PXI8_SALET</name>
<dbReference type="InterPro" id="IPR036736">
    <property type="entry name" value="ACP-like_sf"/>
</dbReference>
<evidence type="ECO:0000256" key="11">
    <source>
        <dbReference type="ARBA" id="ARBA00023268"/>
    </source>
</evidence>
<dbReference type="InterPro" id="IPR013217">
    <property type="entry name" value="Methyltransf_12"/>
</dbReference>
<proteinExistence type="inferred from homology"/>
<keyword evidence="9" id="KW-0276">Fatty acid metabolism</keyword>
<dbReference type="Gene3D" id="3.30.559.10">
    <property type="entry name" value="Chloramphenicol acetyltransferase-like domain"/>
    <property type="match status" value="1"/>
</dbReference>
<dbReference type="Pfam" id="PF00698">
    <property type="entry name" value="Acyl_transf_1"/>
    <property type="match status" value="1"/>
</dbReference>
<evidence type="ECO:0000256" key="8">
    <source>
        <dbReference type="ARBA" id="ARBA00022679"/>
    </source>
</evidence>
<dbReference type="InterPro" id="IPR020841">
    <property type="entry name" value="PKS_Beta-ketoAc_synthase_dom"/>
</dbReference>
<dbReference type="Pfam" id="PF16197">
    <property type="entry name" value="KAsynt_C_assoc"/>
    <property type="match status" value="1"/>
</dbReference>
<keyword evidence="8" id="KW-0808">Transferase</keyword>
<dbReference type="InterPro" id="IPR016039">
    <property type="entry name" value="Thiolase-like"/>
</dbReference>
<organism evidence="14 15">
    <name type="scientific">Salmonella enterica subsp. enterica serovar Macclesfield str. S-1643</name>
    <dbReference type="NCBI Taxonomy" id="1242107"/>
    <lineage>
        <taxon>Bacteria</taxon>
        <taxon>Pseudomonadati</taxon>
        <taxon>Pseudomonadota</taxon>
        <taxon>Gammaproteobacteria</taxon>
        <taxon>Enterobacterales</taxon>
        <taxon>Enterobacteriaceae</taxon>
        <taxon>Salmonella</taxon>
    </lineage>
</organism>
<dbReference type="CDD" id="cd00833">
    <property type="entry name" value="PKS"/>
    <property type="match status" value="1"/>
</dbReference>
<dbReference type="SUPFAM" id="SSF55048">
    <property type="entry name" value="Probable ACP-binding domain of malonyl-CoA ACP transacylase"/>
    <property type="match status" value="1"/>
</dbReference>
<dbReference type="CDD" id="cd19535">
    <property type="entry name" value="Cyc_NRPS"/>
    <property type="match status" value="1"/>
</dbReference>
<evidence type="ECO:0000256" key="7">
    <source>
        <dbReference type="ARBA" id="ARBA00022598"/>
    </source>
</evidence>
<dbReference type="InterPro" id="IPR029058">
    <property type="entry name" value="AB_hydrolase_fold"/>
</dbReference>
<dbReference type="SMART" id="SM00822">
    <property type="entry name" value="PKS_KR"/>
    <property type="match status" value="1"/>
</dbReference>
<evidence type="ECO:0000256" key="1">
    <source>
        <dbReference type="ARBA" id="ARBA00001957"/>
    </source>
</evidence>
<geneLocation type="plasmid" evidence="14">
    <name>unnamed1</name>
</geneLocation>
<dbReference type="Pfam" id="PF00550">
    <property type="entry name" value="PP-binding"/>
    <property type="match status" value="2"/>
</dbReference>
<feature type="domain" description="Carrier" evidence="12">
    <location>
        <begin position="1818"/>
        <end position="1893"/>
    </location>
</feature>
<dbReference type="Gene3D" id="1.10.1200.10">
    <property type="entry name" value="ACP-like"/>
    <property type="match status" value="2"/>
</dbReference>
<dbReference type="GO" id="GO:0006633">
    <property type="term" value="P:fatty acid biosynthetic process"/>
    <property type="evidence" value="ECO:0007669"/>
    <property type="project" value="UniProtKB-UniPathway"/>
</dbReference>
<feature type="domain" description="Carrier" evidence="12">
    <location>
        <begin position="2826"/>
        <end position="2900"/>
    </location>
</feature>
<reference evidence="14 15" key="1">
    <citation type="submission" date="2017-06" db="EMBL/GenBank/DDBJ databases">
        <title>Salmonella reference genomes for public health.</title>
        <authorList>
            <person name="Robertson J."/>
            <person name="Yoshida C."/>
            <person name="Gurnik S."/>
            <person name="Nash J."/>
        </authorList>
    </citation>
    <scope>NUCLEOTIDE SEQUENCE [LARGE SCALE GENOMIC DNA]</scope>
    <source>
        <strain evidence="14 15">S-1643</strain>
        <plasmid evidence="15">Plasmid unnamed1</plasmid>
    </source>
</reference>
<keyword evidence="5" id="KW-0596">Phosphopantetheine</keyword>
<dbReference type="Pfam" id="PF08659">
    <property type="entry name" value="KR"/>
    <property type="match status" value="1"/>
</dbReference>
<evidence type="ECO:0000256" key="2">
    <source>
        <dbReference type="ARBA" id="ARBA00004924"/>
    </source>
</evidence>
<dbReference type="SUPFAM" id="SSF53335">
    <property type="entry name" value="S-adenosyl-L-methionine-dependent methyltransferases"/>
    <property type="match status" value="2"/>
</dbReference>
<dbReference type="SUPFAM" id="SSF53474">
    <property type="entry name" value="alpha/beta-Hydrolases"/>
    <property type="match status" value="1"/>
</dbReference>
<feature type="domain" description="Ketosynthase family 3 (KS3)" evidence="13">
    <location>
        <begin position="26"/>
        <end position="449"/>
    </location>
</feature>
<dbReference type="InterPro" id="IPR020802">
    <property type="entry name" value="TesA-like"/>
</dbReference>
<dbReference type="GO" id="GO:0005737">
    <property type="term" value="C:cytoplasm"/>
    <property type="evidence" value="ECO:0007669"/>
    <property type="project" value="TreeGrafter"/>
</dbReference>
<dbReference type="InterPro" id="IPR006162">
    <property type="entry name" value="Ppantetheine_attach_site"/>
</dbReference>
<dbReference type="FunFam" id="3.40.47.10:FF:000042">
    <property type="entry name" value="Polyketide synthase Pks13"/>
    <property type="match status" value="1"/>
</dbReference>
<dbReference type="SMART" id="SM00827">
    <property type="entry name" value="PKS_AT"/>
    <property type="match status" value="1"/>
</dbReference>
<dbReference type="SUPFAM" id="SSF47336">
    <property type="entry name" value="ACP-like"/>
    <property type="match status" value="2"/>
</dbReference>
<dbReference type="InterPro" id="IPR057326">
    <property type="entry name" value="KR_dom"/>
</dbReference>
<dbReference type="Pfam" id="PF00668">
    <property type="entry name" value="Condensation"/>
    <property type="match status" value="1"/>
</dbReference>
<dbReference type="Pfam" id="PF08242">
    <property type="entry name" value="Methyltransf_12"/>
    <property type="match status" value="2"/>
</dbReference>
<dbReference type="SMART" id="SM00823">
    <property type="entry name" value="PKS_PP"/>
    <property type="match status" value="2"/>
</dbReference>
<dbReference type="InterPro" id="IPR014030">
    <property type="entry name" value="Ketoacyl_synth_N"/>
</dbReference>
<comment type="cofactor">
    <cofactor evidence="1">
        <name>pantetheine 4'-phosphate</name>
        <dbReference type="ChEBI" id="CHEBI:47942"/>
    </cofactor>
</comment>
<dbReference type="UniPathway" id="UPA00094"/>
<dbReference type="FunFam" id="3.30.559.10:FF:000023">
    <property type="entry name" value="Non-ribosomal peptide synthetase"/>
    <property type="match status" value="1"/>
</dbReference>
<accession>A0A241PXI8</accession>
<protein>
    <submittedName>
        <fullName evidence="14">Polyketide synthase</fullName>
    </submittedName>
</protein>
<dbReference type="Pfam" id="PF00109">
    <property type="entry name" value="ketoacyl-synt"/>
    <property type="match status" value="1"/>
</dbReference>
<dbReference type="Pfam" id="PF02801">
    <property type="entry name" value="Ketoacyl-synt_C"/>
    <property type="match status" value="1"/>
</dbReference>
<dbReference type="InterPro" id="IPR057737">
    <property type="entry name" value="Condensation_MtbB-like"/>
</dbReference>
<dbReference type="InterPro" id="IPR018201">
    <property type="entry name" value="Ketoacyl_synth_AS"/>
</dbReference>
<sequence>MDNLRFSSAPTADSIDASIAQHYPDCEPVAVIGYACHFPESPDGETFWQNLLEGRECSRRFTREELLAVGLDAAIIDDPHYVNIGTVLDNADCFDATLFGYSRQEAESMDPQQRLFLQAVWHALEHAGYAPGAVPHKTGVFASSRMSTYPGREALNVTEVAQVKGLQSLMGNDKDYIATRAAYKLNLHGPALSVQTACSSSLVAVHLACESLRAGESDMAVAGGVALSFPQQAGYRYQPGMIFSPDGHCRPFDASAEGTWAGNGLGCVVLRRLRDALLSGDPIISVILSSAVNNDGNRKVGYTAPSIAGQQAVIEEALMLAAIDDRQVGYIETHGTGTPLGDAIEIEALRNVYAPRPQDERCALGSVKSNMGHLDTAAGIAGLLKTVLAVSRGQIPPLLNFHTPNPALKLEESPFTIPVSAQAWQDEMRYAGVSSFGIGGTNCHMIVASLPDALNARLPNTDGGRKSTALLLSAASDSALRRLATDYAGALRDNADASSLAFTALHARRLDLPFRLAAPLNRETAAALSAWAGEKSGELVYSGHGASGKQVWLFTGQGSHWRTMGQTMYRHSTAFADTLDRCFSACSEMLTPSLREAMFNPDSAQLDNMAWAQPAIVAFEIAMAAHWRAEGLKPDFAIGHSVGEFAAAVVCGHYTIEQVMPLVCRRGALMQQCASGAMVAVFADEDTLMPLARQFELDLAANNGTQHTVFSGPEARLAIFCATLSQHDIDYRRLSVTGAAHSALLEPILDRFQAACAGLHAEPGQIPIISTLTADVIDESTLNQADYWRRHMRQPVRFIQSIQMAHQLGARVFLEMGPDAQLVASGQREYRDNAYWIASARRNKEANDVLNQALLQLYAAGVALPWANLLAGDGQRIAAPCYPFDTERYWKERVSPACEPADAALSAGLEVASRAAAALDLPRLEALKQCATRLHAIYVDQLVQRCTGDAIENGVDAMTIMRRGRLLPRYQQLLQRLLNNCVVDGDYRCTDGRYARARPIEHQQRESLLTELAGYCEGFQAIPDTIARAGDRLYEMMSGAEEPVAIIFPQSASDGVEVLYQEFSFGRYFNQIAAGVLRGIVQTRQPRQPLRILEVGGGTGGTTAWLLPELSGVPALEYHFTDISALFTRRAQQKFADYDFVKYSELDLEKEAQSQGFLAQSYDLIVAANVIHATRHIGRTLDNLRPLLKPGGRLLMREITQPMRLFDFVFGPLVLPLQDLDAREGELFLTTAQWQQQCRHAGFSKVAWLPQDDSPTAGMSEHIILATLPGQAVSAVTFTAPSEPVLGQALTDNGDYLADWSDCAGQPEQFNARCQEAWRLLSQRHGDALPVEPPLAAAPEWLGEVRLSWQNEAFSRGQMRVEARHPDGKWLPLSPAAPLPAPQTHYQWRWTPLNIASVDHPLTFNFSAGMLARRDELAQYSIIHDPHASSRLMIVEESEDTLALAEKVIAALTASAAGLIVVTRRAWRVEENEALSASHHALWALLRVAANEQPERLIAAIDLAENTPWETLHQGLSAVSLSQRWLAARGNTLWLPSLAPNKGCAAELPANVFTGDNRWHLVTGAFGGLGRLAVNWLREKGARRIALLAPRVDESWLRDVEGGQTRVCRCDVGDTGQLATVLDDLAANGGIAGAIHAAGVLADAPLQELDDHQLAAVFAVKAQAANQLLQTLRNHDGRYLILYSSAAATLGAPGQSAHALACGYLDGLAQQFSTLDAPKTLSVAWGAWGESGRAATPEMLATLANRGMGALSDAEGCWHLEQAVMRGTPWRLAMRVFTDKMPPLQQALFNISATEKAATPVIPPADDNAFNGSLSDETAVMAWLKKRIAVQLRLSNPASLRPNQDLLQLGMDSLLFLELSSDIQHYLGVRINAERAWQDLSPHGLTQLICSKPETTPAASQPEVLRHDADERYAPFPLTPIQHAYWLGRTHLIGYGGVACHVLFEWDKRHDEFDLAILEKAWNQLIARHDMLRMVVDADGQQRVLATTPEYHIPRDDLRALSPEEQRIALEKRRHELSYRVLPADQWPLFELVVSEIDDCHYRLHMNLDLLQFDVQSFKVMMDDLAQVWRGETLAPLDITFRDYVMAEQARRQTSAWHDAWDYWQEKLPQLPLAPELPVVETPPETPHFTTFKSTIGKKEWQAVKQRWQQQGVTPSAALLTLFAATLERWSRTTAFTLNLTFFNRQPIHPQINQLIGDFTSVTLVDFNFSTPVTLQEQMQQTQQRLWQNMAHSEMNGVEVIRELGRLRGSQRQPLMPVVFTSMLGMTLEGMTIDQAMSHLFGEPCYVFTQTPQVWLDHQVMESDGELMFSWYCMDNVLEPGAAEAMFNDYCAILQAVIAAPESLKTLASGIAGHIPRRRWPLNAQTDYDLRDIEQATLEYPGIRQTRAEIAEQGALTLDIVMVDDPSPSAATPDEHDLAQLALALPLPAQVQLDELEATWRWLEARALQGIAATLNRHGLFTTPEIAHRFSAIVQALSAQASHQRLLRQWLQCLTEREWLIREGESWRCRVPLSEIPEPQEACPQSQWSQALAQYLETCIARYDALFSGQCSPLELLFNEQHRVTDALYRDNPASACLNRYIAQIAALCGAERILEVGAGTAATTAPVLQATRNTRQSYHFTDVSAQFLNDARARFHDESRVSYALFDINQPLDFTAHPEAGYDLIVAVNVLHDASHVVQTLRRLKLLLKAGGRLLIVEATERNSVFQLASVGFIEGLSGYRDFRRRDEKPMLTRSAWQEVLVQAGFTNELAWPTQESSPLRQHLLLARSPGVNRPNKEAVSRYLQQRFGTGLPVLQIRQRETLFTPQHAPSDALIEPPKPTPVAGGNPALEKQVAELWQSLLSRPVARHHDFFELGGDSLMATRMVAQLNRRGIARANLQDLFSHSTLSDFCAHLQAATSGEDNPVPLCQGDGEETLFVFHASDGDISAWLPLASALNRRVFGLQAKSPLRFATLDQMIDEYVGCIRRQQPHGPYVLAGWSYGAFLAAGAAQRLYAKGEQVRMVLIDPVCRQDFCCDNRAALLRLLAEEQTPLALPEHFDQQTPDSQLADFIGLAKTAGMVSQNLTLQAAETWLDNIAHLLRLLTEHTPGESVPVPCLMVYAAGRPARWTPAETEWQGWINNADGYVIEASHWQIMMEAPHVQACAQHITRWLCATSTQLENTL</sequence>
<dbReference type="GO" id="GO:0005886">
    <property type="term" value="C:plasma membrane"/>
    <property type="evidence" value="ECO:0007669"/>
    <property type="project" value="TreeGrafter"/>
</dbReference>
<dbReference type="Gene3D" id="3.30.70.3290">
    <property type="match status" value="1"/>
</dbReference>
<dbReference type="GO" id="GO:0016874">
    <property type="term" value="F:ligase activity"/>
    <property type="evidence" value="ECO:0007669"/>
    <property type="project" value="UniProtKB-KW"/>
</dbReference>
<evidence type="ECO:0000256" key="5">
    <source>
        <dbReference type="ARBA" id="ARBA00022450"/>
    </source>
</evidence>
<dbReference type="Gene3D" id="3.40.47.10">
    <property type="match status" value="1"/>
</dbReference>
<dbReference type="InterPro" id="IPR020806">
    <property type="entry name" value="PKS_PP-bd"/>
</dbReference>
<dbReference type="PANTHER" id="PTHR43775">
    <property type="entry name" value="FATTY ACID SYNTHASE"/>
    <property type="match status" value="1"/>
</dbReference>
<dbReference type="InterPro" id="IPR001031">
    <property type="entry name" value="Thioesterase"/>
</dbReference>
<dbReference type="GO" id="GO:0071770">
    <property type="term" value="P:DIM/DIP cell wall layer assembly"/>
    <property type="evidence" value="ECO:0007669"/>
    <property type="project" value="TreeGrafter"/>
</dbReference>
<dbReference type="PROSITE" id="PS52004">
    <property type="entry name" value="KS3_2"/>
    <property type="match status" value="1"/>
</dbReference>
<evidence type="ECO:0000259" key="13">
    <source>
        <dbReference type="PROSITE" id="PS52004"/>
    </source>
</evidence>
<dbReference type="InterPro" id="IPR029063">
    <property type="entry name" value="SAM-dependent_MTases_sf"/>
</dbReference>
<keyword evidence="6" id="KW-0597">Phosphoprotein</keyword>
<dbReference type="InterPro" id="IPR050091">
    <property type="entry name" value="PKS_NRPS_Biosynth_Enz"/>
</dbReference>
<dbReference type="InterPro" id="IPR016036">
    <property type="entry name" value="Malonyl_transacylase_ACP-bd"/>
</dbReference>
<comment type="pathway">
    <text evidence="3">Lipid metabolism; fatty acid biosynthesis.</text>
</comment>
<keyword evidence="14" id="KW-0614">Plasmid</keyword>
<dbReference type="InterPro" id="IPR036291">
    <property type="entry name" value="NAD(P)-bd_dom_sf"/>
</dbReference>
<dbReference type="InterPro" id="IPR016035">
    <property type="entry name" value="Acyl_Trfase/lysoPLipase"/>
</dbReference>
<dbReference type="GO" id="GO:0004315">
    <property type="term" value="F:3-oxoacyl-[acyl-carrier-protein] synthase activity"/>
    <property type="evidence" value="ECO:0007669"/>
    <property type="project" value="InterPro"/>
</dbReference>
<keyword evidence="11" id="KW-0511">Multifunctional enzyme</keyword>
<evidence type="ECO:0000256" key="3">
    <source>
        <dbReference type="ARBA" id="ARBA00005194"/>
    </source>
</evidence>
<evidence type="ECO:0000256" key="6">
    <source>
        <dbReference type="ARBA" id="ARBA00022553"/>
    </source>
</evidence>
<dbReference type="InterPro" id="IPR009081">
    <property type="entry name" value="PP-bd_ACP"/>
</dbReference>
<dbReference type="Gene3D" id="3.40.366.10">
    <property type="entry name" value="Malonyl-Coenzyme A Acyl Carrier Protein, domain 2"/>
    <property type="match status" value="1"/>
</dbReference>
<dbReference type="InterPro" id="IPR001227">
    <property type="entry name" value="Ac_transferase_dom_sf"/>
</dbReference>
<evidence type="ECO:0000259" key="12">
    <source>
        <dbReference type="PROSITE" id="PS50075"/>
    </source>
</evidence>
<evidence type="ECO:0000313" key="14">
    <source>
        <dbReference type="EMBL" id="ASG19139.1"/>
    </source>
</evidence>
<dbReference type="InterPro" id="IPR032821">
    <property type="entry name" value="PKS_assoc"/>
</dbReference>
<dbReference type="SUPFAM" id="SSF52777">
    <property type="entry name" value="CoA-dependent acyltransferases"/>
    <property type="match status" value="2"/>
</dbReference>
<dbReference type="InterPro" id="IPR014031">
    <property type="entry name" value="Ketoacyl_synth_C"/>
</dbReference>
<comment type="similarity">
    <text evidence="4">Belongs to the short-chain dehydrogenases/reductases (SDR) family.</text>
</comment>
<dbReference type="FunFam" id="3.30.559.30:FF:000006">
    <property type="entry name" value="Yersiniabactin polyketide/non-ribosomal peptide synthetase"/>
    <property type="match status" value="1"/>
</dbReference>
<dbReference type="CDD" id="cd05274">
    <property type="entry name" value="KR_FAS_SDR_x"/>
    <property type="match status" value="1"/>
</dbReference>
<dbReference type="SUPFAM" id="SSF51735">
    <property type="entry name" value="NAD(P)-binding Rossmann-fold domains"/>
    <property type="match status" value="2"/>
</dbReference>
<dbReference type="InterPro" id="IPR014043">
    <property type="entry name" value="Acyl_transferase_dom"/>
</dbReference>
<dbReference type="PROSITE" id="PS00606">
    <property type="entry name" value="KS3_1"/>
    <property type="match status" value="1"/>
</dbReference>
<evidence type="ECO:0000256" key="4">
    <source>
        <dbReference type="ARBA" id="ARBA00006484"/>
    </source>
</evidence>
<dbReference type="Proteomes" id="UP000197157">
    <property type="component" value="Plasmid unnamed1"/>
</dbReference>
<dbReference type="SMART" id="SM00824">
    <property type="entry name" value="PKS_TE"/>
    <property type="match status" value="1"/>
</dbReference>
<dbReference type="GO" id="GO:0009403">
    <property type="term" value="P:toxin biosynthetic process"/>
    <property type="evidence" value="ECO:0007669"/>
    <property type="project" value="UniProtKB-ARBA"/>
</dbReference>
<dbReference type="InterPro" id="IPR001242">
    <property type="entry name" value="Condensation_dom"/>
</dbReference>
<dbReference type="GO" id="GO:0004312">
    <property type="term" value="F:fatty acid synthase activity"/>
    <property type="evidence" value="ECO:0007669"/>
    <property type="project" value="TreeGrafter"/>
</dbReference>
<dbReference type="PROSITE" id="PS00012">
    <property type="entry name" value="PHOSPHOPANTETHEINE"/>
    <property type="match status" value="2"/>
</dbReference>
<dbReference type="InterPro" id="IPR023213">
    <property type="entry name" value="CAT-like_dom_sf"/>
</dbReference>
<dbReference type="GO" id="GO:0031177">
    <property type="term" value="F:phosphopantetheine binding"/>
    <property type="evidence" value="ECO:0007669"/>
    <property type="project" value="InterPro"/>
</dbReference>
<evidence type="ECO:0000313" key="15">
    <source>
        <dbReference type="Proteomes" id="UP000197157"/>
    </source>
</evidence>
<evidence type="ECO:0000256" key="10">
    <source>
        <dbReference type="ARBA" id="ARBA00023098"/>
    </source>
</evidence>
<dbReference type="Gene3D" id="3.40.50.1820">
    <property type="entry name" value="alpha/beta hydrolase"/>
    <property type="match status" value="1"/>
</dbReference>
<dbReference type="SUPFAM" id="SSF53901">
    <property type="entry name" value="Thiolase-like"/>
    <property type="match status" value="1"/>
</dbReference>
<dbReference type="SUPFAM" id="SSF52151">
    <property type="entry name" value="FabD/lysophospholipase-like"/>
    <property type="match status" value="1"/>
</dbReference>
<gene>
    <name evidence="14" type="ORF">LFZ25_25205</name>
</gene>
<dbReference type="EMBL" id="CP022118">
    <property type="protein sequence ID" value="ASG19139.1"/>
    <property type="molecule type" value="Genomic_DNA"/>
</dbReference>
<dbReference type="Pfam" id="PF00975">
    <property type="entry name" value="Thioesterase"/>
    <property type="match status" value="1"/>
</dbReference>
<comment type="pathway">
    <text evidence="2">Siderophore biosynthesis.</text>
</comment>